<dbReference type="PANTHER" id="PTHR31300">
    <property type="entry name" value="LIPASE"/>
    <property type="match status" value="1"/>
</dbReference>
<dbReference type="EMBL" id="CAMGYJ010000010">
    <property type="protein sequence ID" value="CAI0555422.1"/>
    <property type="molecule type" value="Genomic_DNA"/>
</dbReference>
<gene>
    <name evidence="2" type="ORF">LITE_LOCUS47597</name>
</gene>
<reference evidence="2" key="1">
    <citation type="submission" date="2022-08" db="EMBL/GenBank/DDBJ databases">
        <authorList>
            <person name="Gutierrez-Valencia J."/>
        </authorList>
    </citation>
    <scope>NUCLEOTIDE SEQUENCE</scope>
</reference>
<dbReference type="Proteomes" id="UP001154282">
    <property type="component" value="Unassembled WGS sequence"/>
</dbReference>
<dbReference type="InterPro" id="IPR006873">
    <property type="entry name" value="DUF620"/>
</dbReference>
<dbReference type="Pfam" id="PF04788">
    <property type="entry name" value="DUF620"/>
    <property type="match status" value="2"/>
</dbReference>
<evidence type="ECO:0000313" key="3">
    <source>
        <dbReference type="Proteomes" id="UP001154282"/>
    </source>
</evidence>
<protein>
    <submittedName>
        <fullName evidence="2">Uncharacterized protein</fullName>
    </submittedName>
</protein>
<keyword evidence="3" id="KW-1185">Reference proteome</keyword>
<sequence length="497" mass="55666">MGSRSWSGQQRGNSNMKQRWCAVQPLTPLMEGPDPDMQEQQYEAAADNNNSKLEKESSSSSSSSNNVISNWEIIREWFRTDASSKYHNKHHVISPELNVGVGRKKQLKSAKSTQDLRLLLGVLGCPLAPIPIPPPPNHHLPNYDDEEENHPSRVLGAVRRVHMIKDNIPIEKSMARYIIQQYLAATGCSRGSKRRMMNDNMYVAGSVKMIRCETEVSSGKGVKCLGGKSAVEEGCFVLWQMLHPCSSSSPPMWSLELAVGQLGSASAKGGCPRRSYKHHVVAGSDGNTVWRHTPWLGTHAAKGPQRPLRRIIQGLNPKSTGRVFAGAEWVGEQRIGEDDCFVLKVAAERAAVAERSEGPAEVLRHVLYGYFSQKSGLLVYLEDSHLTRVAVTGANYCCTHRRINDDEMEVEVEAEEERYVYWETTIGSRIGDYREVEGVMIAHEGRSVATVFRFEEQSVQHSRTRMEELWRIDDVVFNVPGLSRDHFIPPSDIFQSP</sequence>
<evidence type="ECO:0000313" key="2">
    <source>
        <dbReference type="EMBL" id="CAI0555422.1"/>
    </source>
</evidence>
<evidence type="ECO:0000256" key="1">
    <source>
        <dbReference type="SAM" id="MobiDB-lite"/>
    </source>
</evidence>
<name>A0AAV0RCM4_9ROSI</name>
<feature type="compositionally biased region" description="Polar residues" evidence="1">
    <location>
        <begin position="1"/>
        <end position="17"/>
    </location>
</feature>
<dbReference type="AlphaFoldDB" id="A0AAV0RCM4"/>
<proteinExistence type="predicted"/>
<accession>A0AAV0RCM4</accession>
<organism evidence="2 3">
    <name type="scientific">Linum tenue</name>
    <dbReference type="NCBI Taxonomy" id="586396"/>
    <lineage>
        <taxon>Eukaryota</taxon>
        <taxon>Viridiplantae</taxon>
        <taxon>Streptophyta</taxon>
        <taxon>Embryophyta</taxon>
        <taxon>Tracheophyta</taxon>
        <taxon>Spermatophyta</taxon>
        <taxon>Magnoliopsida</taxon>
        <taxon>eudicotyledons</taxon>
        <taxon>Gunneridae</taxon>
        <taxon>Pentapetalae</taxon>
        <taxon>rosids</taxon>
        <taxon>fabids</taxon>
        <taxon>Malpighiales</taxon>
        <taxon>Linaceae</taxon>
        <taxon>Linum</taxon>
    </lineage>
</organism>
<dbReference type="PANTHER" id="PTHR31300:SF34">
    <property type="entry name" value="PLANT_T8K14-16 PROTEIN"/>
    <property type="match status" value="1"/>
</dbReference>
<feature type="region of interest" description="Disordered" evidence="1">
    <location>
        <begin position="1"/>
        <end position="65"/>
    </location>
</feature>
<comment type="caution">
    <text evidence="2">The sequence shown here is derived from an EMBL/GenBank/DDBJ whole genome shotgun (WGS) entry which is preliminary data.</text>
</comment>